<keyword evidence="6 7" id="KW-0440">LIM domain</keyword>
<dbReference type="Proteomes" id="UP000576729">
    <property type="component" value="Unassembled WGS sequence"/>
</dbReference>
<dbReference type="InterPro" id="IPR001478">
    <property type="entry name" value="PDZ"/>
</dbReference>
<protein>
    <submittedName>
        <fullName evidence="11">PDLI5 protein</fullName>
    </submittedName>
</protein>
<dbReference type="GO" id="GO:0046872">
    <property type="term" value="F:metal ion binding"/>
    <property type="evidence" value="ECO:0007669"/>
    <property type="project" value="UniProtKB-KW"/>
</dbReference>
<dbReference type="SMART" id="SM00228">
    <property type="entry name" value="PDZ"/>
    <property type="match status" value="1"/>
</dbReference>
<evidence type="ECO:0000256" key="4">
    <source>
        <dbReference type="ARBA" id="ARBA00022737"/>
    </source>
</evidence>
<dbReference type="FunFam" id="2.10.110.10:FF:000014">
    <property type="entry name" value="PDZ and LIM domain protein 5"/>
    <property type="match status" value="1"/>
</dbReference>
<dbReference type="GO" id="GO:0031941">
    <property type="term" value="C:filamentous actin"/>
    <property type="evidence" value="ECO:0007669"/>
    <property type="project" value="TreeGrafter"/>
</dbReference>
<evidence type="ECO:0000256" key="1">
    <source>
        <dbReference type="ARBA" id="ARBA00004496"/>
    </source>
</evidence>
<dbReference type="InterPro" id="IPR001781">
    <property type="entry name" value="Znf_LIM"/>
</dbReference>
<reference evidence="11 12" key="1">
    <citation type="submission" date="2019-09" db="EMBL/GenBank/DDBJ databases">
        <title>Bird 10,000 Genomes (B10K) Project - Family phase.</title>
        <authorList>
            <person name="Zhang G."/>
        </authorList>
    </citation>
    <scope>NUCLEOTIDE SEQUENCE [LARGE SCALE GENOMIC DNA]</scope>
    <source>
        <strain evidence="11">B10K-OTA-212792</strain>
        <tissue evidence="11">Blood</tissue>
    </source>
</reference>
<feature type="compositionally biased region" description="Low complexity" evidence="8">
    <location>
        <begin position="190"/>
        <end position="204"/>
    </location>
</feature>
<dbReference type="GO" id="GO:0007507">
    <property type="term" value="P:heart development"/>
    <property type="evidence" value="ECO:0007669"/>
    <property type="project" value="TreeGrafter"/>
</dbReference>
<dbReference type="SUPFAM" id="SSF50156">
    <property type="entry name" value="PDZ domain-like"/>
    <property type="match status" value="1"/>
</dbReference>
<feature type="domain" description="LIM zinc-binding" evidence="9">
    <location>
        <begin position="400"/>
        <end position="458"/>
    </location>
</feature>
<keyword evidence="12" id="KW-1185">Reference proteome</keyword>
<dbReference type="InterPro" id="IPR050604">
    <property type="entry name" value="PDZ-LIM_domain"/>
</dbReference>
<evidence type="ECO:0000256" key="2">
    <source>
        <dbReference type="ARBA" id="ARBA00022490"/>
    </source>
</evidence>
<accession>A0A7L4KSJ5</accession>
<dbReference type="InterPro" id="IPR036034">
    <property type="entry name" value="PDZ_sf"/>
</dbReference>
<dbReference type="SMART" id="SM00132">
    <property type="entry name" value="LIM"/>
    <property type="match status" value="3"/>
</dbReference>
<evidence type="ECO:0000259" key="9">
    <source>
        <dbReference type="PROSITE" id="PS50023"/>
    </source>
</evidence>
<dbReference type="PROSITE" id="PS00478">
    <property type="entry name" value="LIM_DOMAIN_1"/>
    <property type="match status" value="1"/>
</dbReference>
<proteinExistence type="predicted"/>
<dbReference type="PROSITE" id="PS50106">
    <property type="entry name" value="PDZ"/>
    <property type="match status" value="1"/>
</dbReference>
<keyword evidence="5 7" id="KW-0862">Zinc</keyword>
<dbReference type="PROSITE" id="PS50023">
    <property type="entry name" value="LIM_DOMAIN_2"/>
    <property type="match status" value="3"/>
</dbReference>
<dbReference type="Gene3D" id="2.30.42.10">
    <property type="match status" value="1"/>
</dbReference>
<evidence type="ECO:0000256" key="8">
    <source>
        <dbReference type="SAM" id="MobiDB-lite"/>
    </source>
</evidence>
<dbReference type="GO" id="GO:0001725">
    <property type="term" value="C:stress fiber"/>
    <property type="evidence" value="ECO:0007669"/>
    <property type="project" value="TreeGrafter"/>
</dbReference>
<dbReference type="GO" id="GO:0005912">
    <property type="term" value="C:adherens junction"/>
    <property type="evidence" value="ECO:0007669"/>
    <property type="project" value="TreeGrafter"/>
</dbReference>
<dbReference type="CDD" id="cd06753">
    <property type="entry name" value="PDZ_PDLIM-like"/>
    <property type="match status" value="1"/>
</dbReference>
<evidence type="ECO:0000256" key="5">
    <source>
        <dbReference type="ARBA" id="ARBA00022833"/>
    </source>
</evidence>
<feature type="domain" description="PDZ" evidence="10">
    <location>
        <begin position="10"/>
        <end position="85"/>
    </location>
</feature>
<dbReference type="CDD" id="cd09453">
    <property type="entry name" value="LIM1_ENH"/>
    <property type="match status" value="1"/>
</dbReference>
<evidence type="ECO:0000259" key="10">
    <source>
        <dbReference type="PROSITE" id="PS50106"/>
    </source>
</evidence>
<comment type="subcellular location">
    <subcellularLocation>
        <location evidence="1">Cytoplasm</location>
    </subcellularLocation>
</comment>
<feature type="region of interest" description="Disordered" evidence="8">
    <location>
        <begin position="163"/>
        <end position="227"/>
    </location>
</feature>
<feature type="domain" description="LIM zinc-binding" evidence="9">
    <location>
        <begin position="459"/>
        <end position="518"/>
    </location>
</feature>
<dbReference type="Gene3D" id="2.10.110.10">
    <property type="entry name" value="Cysteine Rich Protein"/>
    <property type="match status" value="3"/>
</dbReference>
<keyword evidence="2" id="KW-0963">Cytoplasm</keyword>
<feature type="compositionally biased region" description="Pro residues" evidence="8">
    <location>
        <begin position="175"/>
        <end position="189"/>
    </location>
</feature>
<feature type="non-terminal residue" evidence="11">
    <location>
        <position position="1"/>
    </location>
</feature>
<dbReference type="Pfam" id="PF00412">
    <property type="entry name" value="LIM"/>
    <property type="match status" value="3"/>
</dbReference>
<dbReference type="EMBL" id="VWPU01005212">
    <property type="protein sequence ID" value="NXY55857.1"/>
    <property type="molecule type" value="Genomic_DNA"/>
</dbReference>
<dbReference type="PANTHER" id="PTHR24214">
    <property type="entry name" value="PDZ AND LIM DOMAIN PROTEIN ZASP"/>
    <property type="match status" value="1"/>
</dbReference>
<evidence type="ECO:0000256" key="7">
    <source>
        <dbReference type="PROSITE-ProRule" id="PRU00125"/>
    </source>
</evidence>
<gene>
    <name evidence="11" type="primary">Pdlim5</name>
    <name evidence="11" type="ORF">CALWIL_R02478</name>
</gene>
<dbReference type="FunFam" id="2.10.110.10:FF:000010">
    <property type="entry name" value="PDZ and LIM domain protein 5"/>
    <property type="match status" value="1"/>
</dbReference>
<evidence type="ECO:0000313" key="12">
    <source>
        <dbReference type="Proteomes" id="UP000576729"/>
    </source>
</evidence>
<evidence type="ECO:0000313" key="11">
    <source>
        <dbReference type="EMBL" id="NXY55857.1"/>
    </source>
</evidence>
<dbReference type="GO" id="GO:0003779">
    <property type="term" value="F:actin binding"/>
    <property type="evidence" value="ECO:0007669"/>
    <property type="project" value="TreeGrafter"/>
</dbReference>
<evidence type="ECO:0000256" key="3">
    <source>
        <dbReference type="ARBA" id="ARBA00022723"/>
    </source>
</evidence>
<dbReference type="GO" id="GO:0051371">
    <property type="term" value="F:muscle alpha-actinin binding"/>
    <property type="evidence" value="ECO:0007669"/>
    <property type="project" value="TreeGrafter"/>
</dbReference>
<comment type="caution">
    <text evidence="11">The sequence shown here is derived from an EMBL/GenBank/DDBJ whole genome shotgun (WGS) entry which is preliminary data.</text>
</comment>
<dbReference type="AlphaFoldDB" id="A0A7L4KSJ5"/>
<feature type="compositionally biased region" description="Low complexity" evidence="8">
    <location>
        <begin position="326"/>
        <end position="338"/>
    </location>
</feature>
<dbReference type="CDD" id="cd09459">
    <property type="entry name" value="LIM3_ENH"/>
    <property type="match status" value="1"/>
</dbReference>
<sequence length="578" mass="61723">MSNYSVSLVGPAPWGFRLQGGKDFNVPLSISRLNDGGKAAQAHVGIGDVVLTIDGISTDGMTHLEAQNKIKACTGNLNMTLQRVSSIQKPDLIHVPKGEPTEVVKPVPIASAVAPKVTATASVAFNKTPRPFGAVTSSKVTSIPSPSSAFTPAQASAASPCAVPGAHVNAKPNTEPWPPVPGAPKPAVPVPRQHGAADGAQDAAEGPRRGGRENQGESKQQNGPPRKHIVDTYTEFYHTPSHSDASKKRLIEDTEDWHPRTGTTQSRSFRILAQITGTDHSECSGAGGMTVNGPGQTETLEAAPPAPVRSIPACQDNVDVRAAPANTAPATALKPTAPLGSAKGWQPPNQAAPVSGWTSNSIKSPGTTAPSEKAAAAPHLNEQDTLVQRAEHIPAGKRTPMCAHCNQVIRGPFLVALGKSWHPEEFNCAHCKTSMAYIGFVEEKGMLYCEVCYEKFFAPECSKCQRKILGEVINALKQTWHVSCFVCVACHNPIRNNVFHLEDGDPYCETDYYALFGTMCHGCEFPIEAGDRFLEALGHTWHDTCFVCSVCSDSLEGQTFFSKKDKPLCKKHAHSVNI</sequence>
<feature type="compositionally biased region" description="Basic and acidic residues" evidence="8">
    <location>
        <begin position="205"/>
        <end position="216"/>
    </location>
</feature>
<dbReference type="SUPFAM" id="SSF57716">
    <property type="entry name" value="Glucocorticoid receptor-like (DNA-binding domain)"/>
    <property type="match status" value="3"/>
</dbReference>
<dbReference type="FunFam" id="2.30.42.10:FF:000019">
    <property type="entry name" value="LIM domain binding 3 isoform 1"/>
    <property type="match status" value="1"/>
</dbReference>
<organism evidence="11 12">
    <name type="scientific">Callaeas wilsoni</name>
    <name type="common">North Island kokako</name>
    <dbReference type="NCBI Taxonomy" id="1347786"/>
    <lineage>
        <taxon>Eukaryota</taxon>
        <taxon>Metazoa</taxon>
        <taxon>Chordata</taxon>
        <taxon>Craniata</taxon>
        <taxon>Vertebrata</taxon>
        <taxon>Euteleostomi</taxon>
        <taxon>Archelosauria</taxon>
        <taxon>Archosauria</taxon>
        <taxon>Dinosauria</taxon>
        <taxon>Saurischia</taxon>
        <taxon>Theropoda</taxon>
        <taxon>Coelurosauria</taxon>
        <taxon>Aves</taxon>
        <taxon>Neognathae</taxon>
        <taxon>Neoaves</taxon>
        <taxon>Telluraves</taxon>
        <taxon>Australaves</taxon>
        <taxon>Passeriformes</taxon>
        <taxon>Corvoidea</taxon>
        <taxon>Callaeidae</taxon>
        <taxon>Callaeas</taxon>
    </lineage>
</organism>
<evidence type="ECO:0000256" key="6">
    <source>
        <dbReference type="ARBA" id="ARBA00023038"/>
    </source>
</evidence>
<name>A0A7L4KSJ5_9CORV</name>
<keyword evidence="4" id="KW-0677">Repeat</keyword>
<dbReference type="Pfam" id="PF00595">
    <property type="entry name" value="PDZ"/>
    <property type="match status" value="1"/>
</dbReference>
<dbReference type="PANTHER" id="PTHR24214:SF32">
    <property type="entry name" value="PDZ AND LIM DOMAIN PROTEIN 5"/>
    <property type="match status" value="1"/>
</dbReference>
<dbReference type="GO" id="GO:0061061">
    <property type="term" value="P:muscle structure development"/>
    <property type="evidence" value="ECO:0007669"/>
    <property type="project" value="TreeGrafter"/>
</dbReference>
<keyword evidence="3 7" id="KW-0479">Metal-binding</keyword>
<feature type="non-terminal residue" evidence="11">
    <location>
        <position position="578"/>
    </location>
</feature>
<dbReference type="GO" id="GO:0030018">
    <property type="term" value="C:Z disc"/>
    <property type="evidence" value="ECO:0007669"/>
    <property type="project" value="TreeGrafter"/>
</dbReference>
<feature type="region of interest" description="Disordered" evidence="8">
    <location>
        <begin position="326"/>
        <end position="380"/>
    </location>
</feature>
<dbReference type="FunFam" id="2.10.110.10:FF:000020">
    <property type="entry name" value="PDZ and LIM domain protein 5"/>
    <property type="match status" value="1"/>
</dbReference>
<feature type="compositionally biased region" description="Polar residues" evidence="8">
    <location>
        <begin position="356"/>
        <end position="370"/>
    </location>
</feature>
<feature type="domain" description="LIM zinc-binding" evidence="9">
    <location>
        <begin position="519"/>
        <end position="578"/>
    </location>
</feature>
<dbReference type="GO" id="GO:0030036">
    <property type="term" value="P:actin cytoskeleton organization"/>
    <property type="evidence" value="ECO:0007669"/>
    <property type="project" value="TreeGrafter"/>
</dbReference>